<dbReference type="EMBL" id="WNXC01000002">
    <property type="protein sequence ID" value="MBB2148934.1"/>
    <property type="molecule type" value="Genomic_DNA"/>
</dbReference>
<proteinExistence type="predicted"/>
<dbReference type="Proteomes" id="UP000636110">
    <property type="component" value="Unassembled WGS sequence"/>
</dbReference>
<name>A0ABR6EVW5_9SPHI</name>
<sequence length="215" mass="24641">MSYKPYVIDELLRDIHCHLSSEDECYYLMVYTSKVGFAYSNENSLISNFKKKLDTRGTPQWAHKGRAIQTLGNVFYDTLPLIIDFTSTTIVPIPPSKSKTDPLYDNRLNQLLEIGCRGRNADVRNLILIDQSVEATHTLEEMGLRRPTIPEIKRNYRFDNDLVHNLKPTIMLFDDVLTTGAHYIACKEVIQAGFPNADVYGVFIARRELPPEILM</sequence>
<reference evidence="1 2" key="1">
    <citation type="submission" date="2019-11" db="EMBL/GenBank/DDBJ databases">
        <title>Description of Pedobacter sp. LMG 31462T.</title>
        <authorList>
            <person name="Carlier A."/>
            <person name="Qi S."/>
            <person name="Vandamme P."/>
        </authorList>
    </citation>
    <scope>NUCLEOTIDE SEQUENCE [LARGE SCALE GENOMIC DNA]</scope>
    <source>
        <strain evidence="1 2">LMG 31462</strain>
    </source>
</reference>
<dbReference type="RefSeq" id="WP_182955698.1">
    <property type="nucleotide sequence ID" value="NZ_WNXC01000002.1"/>
</dbReference>
<evidence type="ECO:0008006" key="3">
    <source>
        <dbReference type="Google" id="ProtNLM"/>
    </source>
</evidence>
<evidence type="ECO:0000313" key="2">
    <source>
        <dbReference type="Proteomes" id="UP000636110"/>
    </source>
</evidence>
<protein>
    <recommendedName>
        <fullName evidence="3">Phosphoribosyltransferase</fullName>
    </recommendedName>
</protein>
<gene>
    <name evidence="1" type="ORF">GM920_08410</name>
</gene>
<accession>A0ABR6EVW5</accession>
<organism evidence="1 2">
    <name type="scientific">Pedobacter gandavensis</name>
    <dbReference type="NCBI Taxonomy" id="2679963"/>
    <lineage>
        <taxon>Bacteria</taxon>
        <taxon>Pseudomonadati</taxon>
        <taxon>Bacteroidota</taxon>
        <taxon>Sphingobacteriia</taxon>
        <taxon>Sphingobacteriales</taxon>
        <taxon>Sphingobacteriaceae</taxon>
        <taxon>Pedobacter</taxon>
    </lineage>
</organism>
<keyword evidence="2" id="KW-1185">Reference proteome</keyword>
<comment type="caution">
    <text evidence="1">The sequence shown here is derived from an EMBL/GenBank/DDBJ whole genome shotgun (WGS) entry which is preliminary data.</text>
</comment>
<evidence type="ECO:0000313" key="1">
    <source>
        <dbReference type="EMBL" id="MBB2148934.1"/>
    </source>
</evidence>